<dbReference type="Proteomes" id="UP000248817">
    <property type="component" value="Unassembled WGS sequence"/>
</dbReference>
<reference evidence="1 2" key="1">
    <citation type="submission" date="2018-02" db="EMBL/GenBank/DDBJ databases">
        <title>The genomes of Aspergillus section Nigri reveals drivers in fungal speciation.</title>
        <authorList>
            <consortium name="DOE Joint Genome Institute"/>
            <person name="Vesth T.C."/>
            <person name="Nybo J."/>
            <person name="Theobald S."/>
            <person name="Brandl J."/>
            <person name="Frisvad J.C."/>
            <person name="Nielsen K.F."/>
            <person name="Lyhne E.K."/>
            <person name="Kogle M.E."/>
            <person name="Kuo A."/>
            <person name="Riley R."/>
            <person name="Clum A."/>
            <person name="Nolan M."/>
            <person name="Lipzen A."/>
            <person name="Salamov A."/>
            <person name="Henrissat B."/>
            <person name="Wiebenga A."/>
            <person name="De vries R.P."/>
            <person name="Grigoriev I.V."/>
            <person name="Mortensen U.H."/>
            <person name="Andersen M.R."/>
            <person name="Baker S.E."/>
        </authorList>
    </citation>
    <scope>NUCLEOTIDE SEQUENCE [LARGE SCALE GENOMIC DNA]</scope>
    <source>
        <strain evidence="1 2">CBS 114.80</strain>
    </source>
</reference>
<evidence type="ECO:0000313" key="1">
    <source>
        <dbReference type="EMBL" id="PYI29853.1"/>
    </source>
</evidence>
<accession>A0A2V5I715</accession>
<sequence length="216" mass="24506">MVFAFCTKAACVWPRVYTRYHDSVGAPHCEHRKHPPVQRLYTHTHRLANCVAPTNPTPECDPGRTLSSSPALSIVQKFASMFLASFHVGMSTMGIMCRRGNFSVRYAASSGRGPSSDWPFGRTAFAESLVVLLVIPRAWMYSPKYGPPTGFVRCYMDIPWSRLDRVCQISFRPRCSSTRFRRDGGRRGLIRQSRNLPPPSTSWNCLRARTYRAQDL</sequence>
<evidence type="ECO:0000313" key="2">
    <source>
        <dbReference type="Proteomes" id="UP000248817"/>
    </source>
</evidence>
<protein>
    <submittedName>
        <fullName evidence="1">Uncharacterized protein</fullName>
    </submittedName>
</protein>
<keyword evidence="2" id="KW-1185">Reference proteome</keyword>
<gene>
    <name evidence="1" type="ORF">BP00DRAFT_223615</name>
</gene>
<organism evidence="1 2">
    <name type="scientific">Aspergillus indologenus CBS 114.80</name>
    <dbReference type="NCBI Taxonomy" id="1450541"/>
    <lineage>
        <taxon>Eukaryota</taxon>
        <taxon>Fungi</taxon>
        <taxon>Dikarya</taxon>
        <taxon>Ascomycota</taxon>
        <taxon>Pezizomycotina</taxon>
        <taxon>Eurotiomycetes</taxon>
        <taxon>Eurotiomycetidae</taxon>
        <taxon>Eurotiales</taxon>
        <taxon>Aspergillaceae</taxon>
        <taxon>Aspergillus</taxon>
        <taxon>Aspergillus subgen. Circumdati</taxon>
    </lineage>
</organism>
<proteinExistence type="predicted"/>
<dbReference type="AlphaFoldDB" id="A0A2V5I715"/>
<name>A0A2V5I715_9EURO</name>
<dbReference type="EMBL" id="KZ825525">
    <property type="protein sequence ID" value="PYI29853.1"/>
    <property type="molecule type" value="Genomic_DNA"/>
</dbReference>